<accession>A0A545TPK2</accession>
<reference evidence="2 3" key="1">
    <citation type="submission" date="2019-06" db="EMBL/GenBank/DDBJ databases">
        <title>Whole genome sequence for Rhodospirillaceae sp. R148.</title>
        <authorList>
            <person name="Wang G."/>
        </authorList>
    </citation>
    <scope>NUCLEOTIDE SEQUENCE [LARGE SCALE GENOMIC DNA]</scope>
    <source>
        <strain evidence="2 3">R148</strain>
    </source>
</reference>
<evidence type="ECO:0000313" key="3">
    <source>
        <dbReference type="Proteomes" id="UP000315252"/>
    </source>
</evidence>
<dbReference type="PANTHER" id="PTHR39166:SF1">
    <property type="entry name" value="BLL1166 PROTEIN"/>
    <property type="match status" value="1"/>
</dbReference>
<evidence type="ECO:0000313" key="2">
    <source>
        <dbReference type="EMBL" id="TQV79144.1"/>
    </source>
</evidence>
<dbReference type="Proteomes" id="UP000315252">
    <property type="component" value="Unassembled WGS sequence"/>
</dbReference>
<feature type="compositionally biased region" description="Low complexity" evidence="1">
    <location>
        <begin position="230"/>
        <end position="240"/>
    </location>
</feature>
<keyword evidence="3" id="KW-1185">Reference proteome</keyword>
<organism evidence="2 3">
    <name type="scientific">Denitrobaculum tricleocarpae</name>
    <dbReference type="NCBI Taxonomy" id="2591009"/>
    <lineage>
        <taxon>Bacteria</taxon>
        <taxon>Pseudomonadati</taxon>
        <taxon>Pseudomonadota</taxon>
        <taxon>Alphaproteobacteria</taxon>
        <taxon>Rhodospirillales</taxon>
        <taxon>Rhodospirillaceae</taxon>
        <taxon>Denitrobaculum</taxon>
    </lineage>
</organism>
<comment type="caution">
    <text evidence="2">The sequence shown here is derived from an EMBL/GenBank/DDBJ whole genome shotgun (WGS) entry which is preliminary data.</text>
</comment>
<feature type="region of interest" description="Disordered" evidence="1">
    <location>
        <begin position="1"/>
        <end position="28"/>
    </location>
</feature>
<feature type="region of interest" description="Disordered" evidence="1">
    <location>
        <begin position="221"/>
        <end position="240"/>
    </location>
</feature>
<dbReference type="PANTHER" id="PTHR39166">
    <property type="entry name" value="BLL1166 PROTEIN"/>
    <property type="match status" value="1"/>
</dbReference>
<dbReference type="OrthoDB" id="9805247at2"/>
<keyword evidence="2" id="KW-0808">Transferase</keyword>
<gene>
    <name evidence="2" type="ORF">FKG95_15880</name>
</gene>
<dbReference type="Pfam" id="PF06042">
    <property type="entry name" value="NTP_transf_6"/>
    <property type="match status" value="1"/>
</dbReference>
<dbReference type="InterPro" id="IPR009267">
    <property type="entry name" value="NTP_transf_6"/>
</dbReference>
<dbReference type="GO" id="GO:0016740">
    <property type="term" value="F:transferase activity"/>
    <property type="evidence" value="ECO:0007669"/>
    <property type="project" value="UniProtKB-KW"/>
</dbReference>
<feature type="compositionally biased region" description="Basic and acidic residues" evidence="1">
    <location>
        <begin position="16"/>
        <end position="28"/>
    </location>
</feature>
<sequence>MPGARVASPELQGPELDARESDSSDPDAGLRQRLHDILRADRQIWSALQVARSLDLPDCFIASGAIYQTVWNALSGRASGYGLKDIDLIYFDGGDLSWEAEDRVIARSNAAFALSDVRIPVETRNQARVHLWYQKRFGSPYAPLRSAAESLTRYAATTHAVAVRLEENGVLTIEAPFGLEDVFSMTLRPNPKLDNKGTYDEKAARCRDLWPQVKVIPWPERHRTACEPQSSSSSSSSSSQ</sequence>
<name>A0A545TPK2_9PROT</name>
<evidence type="ECO:0000256" key="1">
    <source>
        <dbReference type="SAM" id="MobiDB-lite"/>
    </source>
</evidence>
<protein>
    <submittedName>
        <fullName evidence="2">Nucleotidyltransferase family protein</fullName>
    </submittedName>
</protein>
<dbReference type="EMBL" id="VHSH01000005">
    <property type="protein sequence ID" value="TQV79144.1"/>
    <property type="molecule type" value="Genomic_DNA"/>
</dbReference>
<proteinExistence type="predicted"/>
<dbReference type="AlphaFoldDB" id="A0A545TPK2"/>